<evidence type="ECO:0000313" key="1">
    <source>
        <dbReference type="EMBL" id="KAJ5540505.1"/>
    </source>
</evidence>
<dbReference type="AlphaFoldDB" id="A0AAD6CXE8"/>
<accession>A0AAD6CXE8</accession>
<sequence length="88" mass="10105">MEHLPRSKKSPKRDLPMSLSSSLHADMDWITYCSRFLDQEQVGYRAIGFGQCGIVFERPGRGFVLKVAKPSYEDSLWADFKAHSIVRQ</sequence>
<dbReference type="Proteomes" id="UP001220324">
    <property type="component" value="Unassembled WGS sequence"/>
</dbReference>
<keyword evidence="2" id="KW-1185">Reference proteome</keyword>
<evidence type="ECO:0000313" key="2">
    <source>
        <dbReference type="Proteomes" id="UP001220324"/>
    </source>
</evidence>
<organism evidence="1 2">
    <name type="scientific">Penicillium frequentans</name>
    <dbReference type="NCBI Taxonomy" id="3151616"/>
    <lineage>
        <taxon>Eukaryota</taxon>
        <taxon>Fungi</taxon>
        <taxon>Dikarya</taxon>
        <taxon>Ascomycota</taxon>
        <taxon>Pezizomycotina</taxon>
        <taxon>Eurotiomycetes</taxon>
        <taxon>Eurotiomycetidae</taxon>
        <taxon>Eurotiales</taxon>
        <taxon>Aspergillaceae</taxon>
        <taxon>Penicillium</taxon>
    </lineage>
</organism>
<proteinExistence type="predicted"/>
<gene>
    <name evidence="1" type="ORF">N7494_005581</name>
</gene>
<protein>
    <submittedName>
        <fullName evidence="1">Zinc finger protein-domain-containing protein</fullName>
    </submittedName>
</protein>
<comment type="caution">
    <text evidence="1">The sequence shown here is derived from an EMBL/GenBank/DDBJ whole genome shotgun (WGS) entry which is preliminary data.</text>
</comment>
<reference evidence="1 2" key="1">
    <citation type="journal article" date="2023" name="IMA Fungus">
        <title>Comparative genomic study of the Penicillium genus elucidates a diverse pangenome and 15 lateral gene transfer events.</title>
        <authorList>
            <person name="Petersen C."/>
            <person name="Sorensen T."/>
            <person name="Nielsen M.R."/>
            <person name="Sondergaard T.E."/>
            <person name="Sorensen J.L."/>
            <person name="Fitzpatrick D.A."/>
            <person name="Frisvad J.C."/>
            <person name="Nielsen K.L."/>
        </authorList>
    </citation>
    <scope>NUCLEOTIDE SEQUENCE [LARGE SCALE GENOMIC DNA]</scope>
    <source>
        <strain evidence="1 2">IBT 35679</strain>
    </source>
</reference>
<dbReference type="EMBL" id="JAQIZZ010000005">
    <property type="protein sequence ID" value="KAJ5540505.1"/>
    <property type="molecule type" value="Genomic_DNA"/>
</dbReference>
<name>A0AAD6CXE8_9EURO</name>